<keyword evidence="3" id="KW-0175">Coiled coil</keyword>
<protein>
    <submittedName>
        <fullName evidence="5">Putative capsid protein</fullName>
    </submittedName>
</protein>
<evidence type="ECO:0000256" key="2">
    <source>
        <dbReference type="ARBA" id="ARBA00022844"/>
    </source>
</evidence>
<dbReference type="EMBL" id="MT142475">
    <property type="protein sequence ID" value="QJA81967.1"/>
    <property type="molecule type" value="Genomic_DNA"/>
</dbReference>
<dbReference type="SUPFAM" id="SSF56563">
    <property type="entry name" value="Major capsid protein gp5"/>
    <property type="match status" value="1"/>
</dbReference>
<reference evidence="5" key="1">
    <citation type="submission" date="2020-03" db="EMBL/GenBank/DDBJ databases">
        <title>The deep terrestrial virosphere.</title>
        <authorList>
            <person name="Holmfeldt K."/>
            <person name="Nilsson E."/>
            <person name="Simone D."/>
            <person name="Lopez-Fernandez M."/>
            <person name="Wu X."/>
            <person name="de Brujin I."/>
            <person name="Lundin D."/>
            <person name="Andersson A."/>
            <person name="Bertilsson S."/>
            <person name="Dopson M."/>
        </authorList>
    </citation>
    <scope>NUCLEOTIDE SEQUENCE</scope>
    <source>
        <strain evidence="6">MM415A00465</strain>
        <strain evidence="5">MM415B00381</strain>
    </source>
</reference>
<dbReference type="EMBL" id="MT141543">
    <property type="protein sequence ID" value="QJA65734.1"/>
    <property type="molecule type" value="Genomic_DNA"/>
</dbReference>
<dbReference type="Gene3D" id="3.30.2400.10">
    <property type="entry name" value="Major capsid protein gp5"/>
    <property type="match status" value="1"/>
</dbReference>
<feature type="coiled-coil region" evidence="3">
    <location>
        <begin position="33"/>
        <end position="60"/>
    </location>
</feature>
<dbReference type="NCBIfam" id="TIGR01554">
    <property type="entry name" value="major_cap_HK97"/>
    <property type="match status" value="1"/>
</dbReference>
<evidence type="ECO:0000259" key="4">
    <source>
        <dbReference type="Pfam" id="PF05065"/>
    </source>
</evidence>
<dbReference type="GO" id="GO:0044423">
    <property type="term" value="C:virion component"/>
    <property type="evidence" value="ECO:0007669"/>
    <property type="project" value="UniProtKB-KW"/>
</dbReference>
<comment type="subcellular location">
    <subcellularLocation>
        <location evidence="1">Virion</location>
    </subcellularLocation>
</comment>
<evidence type="ECO:0000256" key="1">
    <source>
        <dbReference type="ARBA" id="ARBA00004328"/>
    </source>
</evidence>
<evidence type="ECO:0000313" key="5">
    <source>
        <dbReference type="EMBL" id="QJA65734.1"/>
    </source>
</evidence>
<evidence type="ECO:0000256" key="3">
    <source>
        <dbReference type="SAM" id="Coils"/>
    </source>
</evidence>
<keyword evidence="2" id="KW-0946">Virion</keyword>
<organism evidence="5">
    <name type="scientific">viral metagenome</name>
    <dbReference type="NCBI Taxonomy" id="1070528"/>
    <lineage>
        <taxon>unclassified sequences</taxon>
        <taxon>metagenomes</taxon>
        <taxon>organismal metagenomes</taxon>
    </lineage>
</organism>
<dbReference type="InterPro" id="IPR054612">
    <property type="entry name" value="Phage_capsid-like_C"/>
</dbReference>
<feature type="domain" description="Phage capsid-like C-terminal" evidence="4">
    <location>
        <begin position="128"/>
        <end position="404"/>
    </location>
</feature>
<proteinExistence type="predicted"/>
<dbReference type="AlphaFoldDB" id="A0A6M3J7R2"/>
<evidence type="ECO:0000313" key="6">
    <source>
        <dbReference type="EMBL" id="QJA81967.1"/>
    </source>
</evidence>
<sequence length="424" mass="46870">MSKLIEIRQQKADAIKRMRDILDLSETEKRDINEAETAEYTKLEKSLDDFDAKIQREEKLEAREEESREVINPIYKPKAPPSKKAENDEEFRNLQDFIGAIIQSPFKRDKRLDSLEYREQSMTGGAQGGFMVPAQFRPELMSLTPEAQVIRSRATVIPAGDPPDSEVILNALDQGSAKNMWGGVTVDWIAEGGAKPETNLYLKQIKLNPHEVAAHVVITDKLLRNWQAAAALVSKQLSGAIRESEEEKFLRGSGVGCPLGVLNSSAIILQPRSSAGLIGYADVVNVYSRFYQDMTAPVWLCSPTIIPQLTQMVDASSHLVWQPNAREGTPNTLMGIPMVFKYRQPGLGNTGDLMLCDFSPYLIKDGSGPFIGMSEHVHFTSNKTVIKAFWNTDGAPWLTEPIVPSTSNSTATVSPFVVLSGSST</sequence>
<dbReference type="InterPro" id="IPR024455">
    <property type="entry name" value="Phage_capsid"/>
</dbReference>
<gene>
    <name evidence="6" type="ORF">MM415A00465_0025</name>
    <name evidence="5" type="ORF">MM415B00381_0047</name>
</gene>
<dbReference type="Pfam" id="PF05065">
    <property type="entry name" value="Phage_capsid"/>
    <property type="match status" value="1"/>
</dbReference>
<dbReference type="Gene3D" id="3.30.2320.10">
    <property type="entry name" value="hypothetical protein PF0899 domain"/>
    <property type="match status" value="1"/>
</dbReference>
<name>A0A6M3J7R2_9ZZZZ</name>
<accession>A0A6M3J7R2</accession>